<sequence>MPSTKALTFPFAREESFEPPTENARLRHACPITKVKLFDNTEAWLLTRRKDCCTILASEDVSADRRHPGYPEIHEGGAKAKEKRPTFVNLDNPAHKDQRALLDPYFTKKATDKLRPMIQTVVDSMLDKMVKEHGEHTNKPVEFIHSFAGPIPPQVIYHLLGIPEKDIPVLSQDSEVRTSTSRNAAETSNSNLQEYMRKYVQMRMQNPQQDLVSHLVQGPLQQGELELEDVVELAFLVLVAGNAALINSIALGVITLLEHPDQLDEFKTDPSLAPQVVSELLRYNTTSALNSRRAVKHEIEVGGQQLKPDERVICAVQSADRDEEHFDNPDSFNIHRTVRSEDILGFGWGIHRCQGEWLSRAELEIVFATLFRRLPNLRLAEDKNKLKWTPPTQNIGVMEMPVLW</sequence>
<dbReference type="PANTHER" id="PTHR46696">
    <property type="entry name" value="P450, PUTATIVE (EUROFUNG)-RELATED"/>
    <property type="match status" value="1"/>
</dbReference>
<keyword evidence="6" id="KW-0503">Monooxygenase</keyword>
<keyword evidence="5" id="KW-0408">Iron</keyword>
<keyword evidence="2" id="KW-0349">Heme</keyword>
<dbReference type="SUPFAM" id="SSF48264">
    <property type="entry name" value="Cytochrome P450"/>
    <property type="match status" value="1"/>
</dbReference>
<dbReference type="Pfam" id="PF00067">
    <property type="entry name" value="p450"/>
    <property type="match status" value="1"/>
</dbReference>
<dbReference type="CDD" id="cd11030">
    <property type="entry name" value="CYP105-like"/>
    <property type="match status" value="1"/>
</dbReference>
<evidence type="ECO:0000256" key="6">
    <source>
        <dbReference type="ARBA" id="ARBA00023033"/>
    </source>
</evidence>
<protein>
    <recommendedName>
        <fullName evidence="9">Cytochrome P450</fullName>
    </recommendedName>
</protein>
<evidence type="ECO:0000313" key="7">
    <source>
        <dbReference type="EMBL" id="QIW98332.1"/>
    </source>
</evidence>
<dbReference type="InterPro" id="IPR002397">
    <property type="entry name" value="Cyt_P450_B"/>
</dbReference>
<dbReference type="Proteomes" id="UP000503462">
    <property type="component" value="Chromosome 3"/>
</dbReference>
<keyword evidence="3" id="KW-0479">Metal-binding</keyword>
<evidence type="ECO:0000256" key="1">
    <source>
        <dbReference type="ARBA" id="ARBA00010617"/>
    </source>
</evidence>
<accession>A0A6H0XUC9</accession>
<keyword evidence="4" id="KW-0560">Oxidoreductase</keyword>
<dbReference type="PRINTS" id="PR00359">
    <property type="entry name" value="BP450"/>
</dbReference>
<dbReference type="InterPro" id="IPR001128">
    <property type="entry name" value="Cyt_P450"/>
</dbReference>
<dbReference type="PANTHER" id="PTHR46696:SF6">
    <property type="entry name" value="P450, PUTATIVE (EUROFUNG)-RELATED"/>
    <property type="match status" value="1"/>
</dbReference>
<keyword evidence="8" id="KW-1185">Reference proteome</keyword>
<dbReference type="GO" id="GO:0016705">
    <property type="term" value="F:oxidoreductase activity, acting on paired donors, with incorporation or reduction of molecular oxygen"/>
    <property type="evidence" value="ECO:0007669"/>
    <property type="project" value="InterPro"/>
</dbReference>
<evidence type="ECO:0000313" key="8">
    <source>
        <dbReference type="Proteomes" id="UP000503462"/>
    </source>
</evidence>
<proteinExistence type="inferred from homology"/>
<gene>
    <name evidence="7" type="ORF">AMS68_003850</name>
</gene>
<dbReference type="GO" id="GO:0020037">
    <property type="term" value="F:heme binding"/>
    <property type="evidence" value="ECO:0007669"/>
    <property type="project" value="InterPro"/>
</dbReference>
<dbReference type="EMBL" id="CP051141">
    <property type="protein sequence ID" value="QIW98332.1"/>
    <property type="molecule type" value="Genomic_DNA"/>
</dbReference>
<dbReference type="GO" id="GO:0004497">
    <property type="term" value="F:monooxygenase activity"/>
    <property type="evidence" value="ECO:0007669"/>
    <property type="project" value="UniProtKB-KW"/>
</dbReference>
<dbReference type="FunFam" id="1.10.630.10:FF:000018">
    <property type="entry name" value="Cytochrome P450 monooxygenase"/>
    <property type="match status" value="1"/>
</dbReference>
<name>A0A6H0XUC9_9PEZI</name>
<evidence type="ECO:0000256" key="3">
    <source>
        <dbReference type="ARBA" id="ARBA00022723"/>
    </source>
</evidence>
<evidence type="ECO:0008006" key="9">
    <source>
        <dbReference type="Google" id="ProtNLM"/>
    </source>
</evidence>
<reference evidence="7 8" key="1">
    <citation type="journal article" date="2016" name="Sci. Rep.">
        <title>Peltaster fructicola genome reveals evolution from an invasive phytopathogen to an ectophytic parasite.</title>
        <authorList>
            <person name="Xu C."/>
            <person name="Chen H."/>
            <person name="Gleason M.L."/>
            <person name="Xu J.R."/>
            <person name="Liu H."/>
            <person name="Zhang R."/>
            <person name="Sun G."/>
        </authorList>
    </citation>
    <scope>NUCLEOTIDE SEQUENCE [LARGE SCALE GENOMIC DNA]</scope>
    <source>
        <strain evidence="7 8">LNHT1506</strain>
    </source>
</reference>
<dbReference type="InterPro" id="IPR036396">
    <property type="entry name" value="Cyt_P450_sf"/>
</dbReference>
<dbReference type="OrthoDB" id="3945418at2759"/>
<dbReference type="Gene3D" id="1.10.630.10">
    <property type="entry name" value="Cytochrome P450"/>
    <property type="match status" value="1"/>
</dbReference>
<dbReference type="GO" id="GO:0005506">
    <property type="term" value="F:iron ion binding"/>
    <property type="evidence" value="ECO:0007669"/>
    <property type="project" value="InterPro"/>
</dbReference>
<evidence type="ECO:0000256" key="5">
    <source>
        <dbReference type="ARBA" id="ARBA00023004"/>
    </source>
</evidence>
<organism evidence="7 8">
    <name type="scientific">Peltaster fructicola</name>
    <dbReference type="NCBI Taxonomy" id="286661"/>
    <lineage>
        <taxon>Eukaryota</taxon>
        <taxon>Fungi</taxon>
        <taxon>Dikarya</taxon>
        <taxon>Ascomycota</taxon>
        <taxon>Pezizomycotina</taxon>
        <taxon>Dothideomycetes</taxon>
        <taxon>Dothideomycetes incertae sedis</taxon>
        <taxon>Peltaster</taxon>
    </lineage>
</organism>
<evidence type="ECO:0000256" key="2">
    <source>
        <dbReference type="ARBA" id="ARBA00022617"/>
    </source>
</evidence>
<dbReference type="AlphaFoldDB" id="A0A6H0XUC9"/>
<evidence type="ECO:0000256" key="4">
    <source>
        <dbReference type="ARBA" id="ARBA00023002"/>
    </source>
</evidence>
<comment type="similarity">
    <text evidence="1">Belongs to the cytochrome P450 family.</text>
</comment>